<feature type="region of interest" description="Disordered" evidence="2">
    <location>
        <begin position="1"/>
        <end position="145"/>
    </location>
</feature>
<organism evidence="4 5">
    <name type="scientific">Canavalia gladiata</name>
    <name type="common">Sword bean</name>
    <name type="synonym">Dolichos gladiatus</name>
    <dbReference type="NCBI Taxonomy" id="3824"/>
    <lineage>
        <taxon>Eukaryota</taxon>
        <taxon>Viridiplantae</taxon>
        <taxon>Streptophyta</taxon>
        <taxon>Embryophyta</taxon>
        <taxon>Tracheophyta</taxon>
        <taxon>Spermatophyta</taxon>
        <taxon>Magnoliopsida</taxon>
        <taxon>eudicotyledons</taxon>
        <taxon>Gunneridae</taxon>
        <taxon>Pentapetalae</taxon>
        <taxon>rosids</taxon>
        <taxon>fabids</taxon>
        <taxon>Fabales</taxon>
        <taxon>Fabaceae</taxon>
        <taxon>Papilionoideae</taxon>
        <taxon>50 kb inversion clade</taxon>
        <taxon>NPAAA clade</taxon>
        <taxon>indigoferoid/millettioid clade</taxon>
        <taxon>Phaseoleae</taxon>
        <taxon>Canavalia</taxon>
    </lineage>
</organism>
<feature type="compositionally biased region" description="Low complexity" evidence="2">
    <location>
        <begin position="18"/>
        <end position="40"/>
    </location>
</feature>
<name>A0AAN9LRL0_CANGL</name>
<accession>A0AAN9LRL0</accession>
<dbReference type="PANTHER" id="PTHR10627">
    <property type="entry name" value="SCP160"/>
    <property type="match status" value="1"/>
</dbReference>
<dbReference type="CDD" id="cd09487">
    <property type="entry name" value="SAM_superfamily"/>
    <property type="match status" value="1"/>
</dbReference>
<dbReference type="InterPro" id="IPR013761">
    <property type="entry name" value="SAM/pointed_sf"/>
</dbReference>
<protein>
    <recommendedName>
        <fullName evidence="3">SAM domain-containing protein</fullName>
    </recommendedName>
</protein>
<dbReference type="Gene3D" id="1.10.150.50">
    <property type="entry name" value="Transcription Factor, Ets-1"/>
    <property type="match status" value="1"/>
</dbReference>
<keyword evidence="1" id="KW-0677">Repeat</keyword>
<evidence type="ECO:0000313" key="4">
    <source>
        <dbReference type="EMBL" id="KAK7340801.1"/>
    </source>
</evidence>
<dbReference type="SUPFAM" id="SSF47769">
    <property type="entry name" value="SAM/Pointed domain"/>
    <property type="match status" value="1"/>
</dbReference>
<dbReference type="PROSITE" id="PS50105">
    <property type="entry name" value="SAM_DOMAIN"/>
    <property type="match status" value="1"/>
</dbReference>
<evidence type="ECO:0000259" key="3">
    <source>
        <dbReference type="PROSITE" id="PS50105"/>
    </source>
</evidence>
<evidence type="ECO:0000256" key="1">
    <source>
        <dbReference type="ARBA" id="ARBA00022737"/>
    </source>
</evidence>
<reference evidence="4 5" key="1">
    <citation type="submission" date="2024-01" db="EMBL/GenBank/DDBJ databases">
        <title>The genomes of 5 underutilized Papilionoideae crops provide insights into root nodulation and disease resistanc.</title>
        <authorList>
            <person name="Jiang F."/>
        </authorList>
    </citation>
    <scope>NUCLEOTIDE SEQUENCE [LARGE SCALE GENOMIC DNA]</scope>
    <source>
        <strain evidence="4">LVBAO_FW01</strain>
        <tissue evidence="4">Leaves</tissue>
    </source>
</reference>
<gene>
    <name evidence="4" type="ORF">VNO77_21514</name>
</gene>
<dbReference type="InterPro" id="IPR001660">
    <property type="entry name" value="SAM"/>
</dbReference>
<evidence type="ECO:0000256" key="2">
    <source>
        <dbReference type="SAM" id="MobiDB-lite"/>
    </source>
</evidence>
<dbReference type="PANTHER" id="PTHR10627:SF72">
    <property type="entry name" value="STERILE ALPHA MOTIF_POINTED DOMAIN-CONTAINING PROTEIN-RELATED"/>
    <property type="match status" value="1"/>
</dbReference>
<dbReference type="AlphaFoldDB" id="A0AAN9LRL0"/>
<feature type="domain" description="SAM" evidence="3">
    <location>
        <begin position="194"/>
        <end position="257"/>
    </location>
</feature>
<sequence>MAAESETHPSPPGPPITSVPDAAAEEAASAPATTAQPSAEIAGTTLLAPKRQRRPSVRLGEIGDQRASVHGHESQTRRPSMPPWSWRTPKESSRTSKARSVTNLANGGEDFGSNNRRGKAKRGPATKRLRSNWAPRTAIDENGDEGFRDFDQDQSPVHSVEENGVDYWHADRNDDHRVRVSENDGVESESRERRKSEGVRSWLFELGLSRYAPMFEIHEVDDELLPMLTLEDLKDMGINAVGSRRKMYTAIQKLRKGLP</sequence>
<dbReference type="Proteomes" id="UP001367508">
    <property type="component" value="Unassembled WGS sequence"/>
</dbReference>
<keyword evidence="5" id="KW-1185">Reference proteome</keyword>
<comment type="caution">
    <text evidence="4">The sequence shown here is derived from an EMBL/GenBank/DDBJ whole genome shotgun (WGS) entry which is preliminary data.</text>
</comment>
<feature type="compositionally biased region" description="Basic residues" evidence="2">
    <location>
        <begin position="116"/>
        <end position="130"/>
    </location>
</feature>
<proteinExistence type="predicted"/>
<evidence type="ECO:0000313" key="5">
    <source>
        <dbReference type="Proteomes" id="UP001367508"/>
    </source>
</evidence>
<dbReference type="SMART" id="SM00454">
    <property type="entry name" value="SAM"/>
    <property type="match status" value="1"/>
</dbReference>
<dbReference type="EMBL" id="JAYMYQ010000004">
    <property type="protein sequence ID" value="KAK7340801.1"/>
    <property type="molecule type" value="Genomic_DNA"/>
</dbReference>
<dbReference type="Pfam" id="PF07647">
    <property type="entry name" value="SAM_2"/>
    <property type="match status" value="1"/>
</dbReference>